<feature type="transmembrane region" description="Helical" evidence="1">
    <location>
        <begin position="70"/>
        <end position="89"/>
    </location>
</feature>
<reference evidence="2 3" key="1">
    <citation type="submission" date="2015-07" db="EMBL/GenBank/DDBJ databases">
        <title>A draft genome sequence of Mycobacterium wolinskyi.</title>
        <authorList>
            <person name="de Man T.J."/>
            <person name="Perry K.A."/>
            <person name="Coulliette A.D."/>
            <person name="Jensen B."/>
            <person name="Toney N.C."/>
            <person name="Limbago B.M."/>
            <person name="Noble-Wang J."/>
        </authorList>
    </citation>
    <scope>NUCLEOTIDE SEQUENCE [LARGE SCALE GENOMIC DNA]</scope>
    <source>
        <strain evidence="2 3">CDC_01</strain>
    </source>
</reference>
<keyword evidence="1" id="KW-0812">Transmembrane</keyword>
<keyword evidence="1" id="KW-0472">Membrane</keyword>
<dbReference type="Proteomes" id="UP000070612">
    <property type="component" value="Unassembled WGS sequence"/>
</dbReference>
<feature type="transmembrane region" description="Helical" evidence="1">
    <location>
        <begin position="153"/>
        <end position="172"/>
    </location>
</feature>
<sequence>MFGLLIASVLCLGYAWLHRDPPLALQPNPAAIESLLWRTTTVVAISAVVILGSYLLGGLNRLRGDWRSKFFAYVSAALVILAVTGLLMLGRGQTKEAFDAANTAQQSLIAFDVTTVAKWAWWCACLAVIALALVAAVGHAMRPGPRPLWDSPILSGAVAVVVVVIVAVSLLATRSPAMANLTASPIDPPPLNTVAGDVAYRITEAGSPPLPAGAGFVRVIPSPTTSHGYSNATTIEGYDGATGQRRWAYGPADELSVLGATGIGPDSVVLGQVANILIGLDATTGTPLWFKTGDTTWDPERTTSQLSPNVIVAARPTPAPPGAPATSGGTVWEALSPRTGEVLWTKEFGYQCAPAAHVAHDFIAVRSCESAPGVVADVYDARTGAATKPVQLSALRVNPADIGPNRGGITIDDVTGDAILVTVSIYGPEGIDRRFIVELADGAARQLPERRAATFIDTESVLLSEFRGRNEPTALSILDLPTNTTIPIGYSSGQIDGEAGYLTVVRVGTQWWTHVPADQSATTYNFTAPLRSIDPSGASRQYPSPCPEVSQPPRVTVAAGVLIVNCGRAEFPAIR</sequence>
<evidence type="ECO:0000313" key="3">
    <source>
        <dbReference type="Proteomes" id="UP000070612"/>
    </source>
</evidence>
<evidence type="ECO:0000256" key="1">
    <source>
        <dbReference type="SAM" id="Phobius"/>
    </source>
</evidence>
<feature type="transmembrane region" description="Helical" evidence="1">
    <location>
        <begin position="41"/>
        <end position="58"/>
    </location>
</feature>
<dbReference type="InterPro" id="IPR015943">
    <property type="entry name" value="WD40/YVTN_repeat-like_dom_sf"/>
</dbReference>
<organism evidence="2 3">
    <name type="scientific">Mycolicibacterium wolinskyi</name>
    <dbReference type="NCBI Taxonomy" id="59750"/>
    <lineage>
        <taxon>Bacteria</taxon>
        <taxon>Bacillati</taxon>
        <taxon>Actinomycetota</taxon>
        <taxon>Actinomycetes</taxon>
        <taxon>Mycobacteriales</taxon>
        <taxon>Mycobacteriaceae</taxon>
        <taxon>Mycolicibacterium</taxon>
    </lineage>
</organism>
<keyword evidence="1" id="KW-1133">Transmembrane helix</keyword>
<gene>
    <name evidence="2" type="ORF">AFM11_10320</name>
</gene>
<accession>A0A132PPU1</accession>
<proteinExistence type="predicted"/>
<comment type="caution">
    <text evidence="2">The sequence shown here is derived from an EMBL/GenBank/DDBJ whole genome shotgun (WGS) entry which is preliminary data.</text>
</comment>
<evidence type="ECO:0000313" key="2">
    <source>
        <dbReference type="EMBL" id="KWX24358.1"/>
    </source>
</evidence>
<dbReference type="Gene3D" id="2.130.10.10">
    <property type="entry name" value="YVTN repeat-like/Quinoprotein amine dehydrogenase"/>
    <property type="match status" value="1"/>
</dbReference>
<dbReference type="PATRIC" id="fig|59750.3.peg.6101"/>
<dbReference type="SUPFAM" id="SSF50998">
    <property type="entry name" value="Quinoprotein alcohol dehydrogenase-like"/>
    <property type="match status" value="1"/>
</dbReference>
<name>A0A132PPU1_9MYCO</name>
<feature type="transmembrane region" description="Helical" evidence="1">
    <location>
        <begin position="119"/>
        <end position="141"/>
    </location>
</feature>
<keyword evidence="3" id="KW-1185">Reference proteome</keyword>
<dbReference type="EMBL" id="LGTW01000005">
    <property type="protein sequence ID" value="KWX24358.1"/>
    <property type="molecule type" value="Genomic_DNA"/>
</dbReference>
<dbReference type="InterPro" id="IPR011047">
    <property type="entry name" value="Quinoprotein_ADH-like_sf"/>
</dbReference>
<dbReference type="AlphaFoldDB" id="A0A132PPU1"/>
<protein>
    <submittedName>
        <fullName evidence="2">Uncharacterized protein</fullName>
    </submittedName>
</protein>